<dbReference type="SUPFAM" id="SSF53335">
    <property type="entry name" value="S-adenosyl-L-methionine-dependent methyltransferases"/>
    <property type="match status" value="1"/>
</dbReference>
<feature type="region of interest" description="Disordered" evidence="8">
    <location>
        <begin position="105"/>
        <end position="127"/>
    </location>
</feature>
<dbReference type="GO" id="GO:0036261">
    <property type="term" value="P:7-methylguanosine cap hypermethylation"/>
    <property type="evidence" value="ECO:0000318"/>
    <property type="project" value="GO_Central"/>
</dbReference>
<evidence type="ECO:0000259" key="9">
    <source>
        <dbReference type="PROSITE" id="PS50020"/>
    </source>
</evidence>
<comment type="catalytic activity">
    <reaction evidence="6">
        <text>a 5'-end (N(7)-methyl 5'-triphosphoguanosine)-ribonucleoside in snRNA + S-adenosyl-L-methionine = a 5'-end (N(2),N(7)-dimethyl 5'-triphosphoguanosine)-ribonucleoside in snRNA + S-adenosyl-L-homocysteine + H(+)</text>
        <dbReference type="Rhea" id="RHEA:78471"/>
        <dbReference type="Rhea" id="RHEA-COMP:19085"/>
        <dbReference type="Rhea" id="RHEA-COMP:19087"/>
        <dbReference type="ChEBI" id="CHEBI:15378"/>
        <dbReference type="ChEBI" id="CHEBI:57856"/>
        <dbReference type="ChEBI" id="CHEBI:59789"/>
        <dbReference type="ChEBI" id="CHEBI:156461"/>
        <dbReference type="ChEBI" id="CHEBI:172880"/>
    </reaction>
    <physiologicalReaction direction="left-to-right" evidence="6">
        <dbReference type="Rhea" id="RHEA:78472"/>
    </physiologicalReaction>
</comment>
<dbReference type="InterPro" id="IPR029063">
    <property type="entry name" value="SAM-dependent_MTases_sf"/>
</dbReference>
<dbReference type="AlphaFoldDB" id="A0A9R0JM44"/>
<comment type="catalytic activity">
    <reaction evidence="3">
        <text>a 5'-end (N(2),N(7)-dimethyl 5'-triphosphoguanosine)-ribonucleoside in snoRNA + S-adenosyl-L-methionine = a 5'-end (N(2),N(2),N(7)-trimethyl 5'-triphosphoguanosine)-ribonucleoside in snoRNA + S-adenosyl-L-homocysteine + H(+)</text>
        <dbReference type="Rhea" id="RHEA:78507"/>
        <dbReference type="Rhea" id="RHEA-COMP:19088"/>
        <dbReference type="Rhea" id="RHEA-COMP:19090"/>
        <dbReference type="ChEBI" id="CHEBI:15378"/>
        <dbReference type="ChEBI" id="CHEBI:57856"/>
        <dbReference type="ChEBI" id="CHEBI:59789"/>
        <dbReference type="ChEBI" id="CHEBI:167623"/>
        <dbReference type="ChEBI" id="CHEBI:172880"/>
    </reaction>
    <physiologicalReaction direction="left-to-right" evidence="3">
        <dbReference type="Rhea" id="RHEA:78508"/>
    </physiologicalReaction>
</comment>
<comment type="catalytic activity">
    <reaction evidence="4">
        <text>a 5'-end (N(7)-methyl 5'-triphosphoguanosine)-ribonucleoside in snoRNA + S-adenosyl-L-methionine = a 5'-end (N(2),N(7)-dimethyl 5'-triphosphoguanosine)-ribonucleoside in snoRNA + S-adenosyl-L-homocysteine + H(+)</text>
        <dbReference type="Rhea" id="RHEA:78475"/>
        <dbReference type="Rhea" id="RHEA-COMP:19086"/>
        <dbReference type="Rhea" id="RHEA-COMP:19088"/>
        <dbReference type="ChEBI" id="CHEBI:15378"/>
        <dbReference type="ChEBI" id="CHEBI:57856"/>
        <dbReference type="ChEBI" id="CHEBI:59789"/>
        <dbReference type="ChEBI" id="CHEBI:156461"/>
        <dbReference type="ChEBI" id="CHEBI:172880"/>
    </reaction>
    <physiologicalReaction direction="left-to-right" evidence="4">
        <dbReference type="Rhea" id="RHEA:78476"/>
    </physiologicalReaction>
</comment>
<evidence type="ECO:0000256" key="7">
    <source>
        <dbReference type="ARBA" id="ARBA00049790"/>
    </source>
</evidence>
<dbReference type="RefSeq" id="XP_021839363.1">
    <property type="nucleotide sequence ID" value="XM_021983671.2"/>
</dbReference>
<comment type="catalytic activity">
    <reaction evidence="5">
        <text>a 5'-end (N(2),N(7)-dimethyl 5'-triphosphoguanosine)-ribonucleoside in snRNA + S-adenosyl-L-methionine = a 5'-end (N(2),N(2),N(7)-trimethyl 5'-triphosphoguanosine)-ribonucleoside in snRNA + S-adenosyl-L-homocysteine + H(+)</text>
        <dbReference type="Rhea" id="RHEA:78479"/>
        <dbReference type="Rhea" id="RHEA-COMP:19087"/>
        <dbReference type="Rhea" id="RHEA-COMP:19089"/>
        <dbReference type="ChEBI" id="CHEBI:15378"/>
        <dbReference type="ChEBI" id="CHEBI:57856"/>
        <dbReference type="ChEBI" id="CHEBI:59789"/>
        <dbReference type="ChEBI" id="CHEBI:167623"/>
        <dbReference type="ChEBI" id="CHEBI:172880"/>
    </reaction>
    <physiologicalReaction direction="left-to-right" evidence="5">
        <dbReference type="Rhea" id="RHEA:78480"/>
    </physiologicalReaction>
</comment>
<dbReference type="GO" id="GO:0071164">
    <property type="term" value="F:RNA cap trimethylguanosine synthase activity"/>
    <property type="evidence" value="ECO:0000318"/>
    <property type="project" value="GO_Central"/>
</dbReference>
<dbReference type="CDD" id="cd02440">
    <property type="entry name" value="AdoMet_MTases"/>
    <property type="match status" value="1"/>
</dbReference>
<sequence>MKDSEIDLDSPAIIALGSLFKLTEVFLRDDGFPIDDNRQVSSCPKHIRFKYDDDEEDANVNNDFGGKISSNSNVEITESVVLKDGDIFQEMSALGLPLSFQTSKNQSSVQTKGKHKPTQCKDRDTQSRLKDRVLVCPELSEERQSYAEFQDKSSQSSSLPLSDQAELSCSGFDVSDNTRLTNSYDLEQPGNIADYTGYSSLEFYTRENVPRNMSSVALNGDLLGTDTQMENKVSIAATLNLLERNTCREGCKLDDCINEYLKEMNRSLIERVDTKGAELNNAMQLDDLDSGMCNEQTQVAGMHIDSHMVLDNDANDNISCSAVCGEWGAFWDSFYMKYYFYNTKTEESTWHPPPGMESFAYGDISNVFGESNTEAIGTNVSPTFSQNEEQLERHQLVDKSCFVEETRDTVCGCAQDLTTKDSLSGSAILSDTPCAVNMDQHVLDGNCQDEIAYSSSLSTINCNQNPKNGREQEYSGGMCTGVFPSNNDDSLNSNHCDNADGNYYGNVRAQLSNASSLSSVVEVVACDDDPINHVNMDELETDANGFRVQDTPAKQKTKRRNRRRKKSFSNNNDYEFQPVEEYYVDITKYWCQRYLLFSKFDDGIQMDEEGWFSVTPEAIARHHASRSGGGTVIDCFTGVGGNAIQFAKTSKHVIAIDIDPKKIDYAHHNAAVYGVEDRIDFINGDSFSVAPKLKAETVFLSPPWGGPDYLKVKSYDITMLQPYDGQFLFDTFKATASLIIMFLPRNVDVVQLAQLSLSSNTPWSLEVEKNFLNGKLKAVTAYFSKIS</sequence>
<evidence type="ECO:0000256" key="5">
    <source>
        <dbReference type="ARBA" id="ARBA00048763"/>
    </source>
</evidence>
<organism evidence="10 11">
    <name type="scientific">Spinacia oleracea</name>
    <name type="common">Spinach</name>
    <dbReference type="NCBI Taxonomy" id="3562"/>
    <lineage>
        <taxon>Eukaryota</taxon>
        <taxon>Viridiplantae</taxon>
        <taxon>Streptophyta</taxon>
        <taxon>Embryophyta</taxon>
        <taxon>Tracheophyta</taxon>
        <taxon>Spermatophyta</taxon>
        <taxon>Magnoliopsida</taxon>
        <taxon>eudicotyledons</taxon>
        <taxon>Gunneridae</taxon>
        <taxon>Pentapetalae</taxon>
        <taxon>Caryophyllales</taxon>
        <taxon>Chenopodiaceae</taxon>
        <taxon>Chenopodioideae</taxon>
        <taxon>Anserineae</taxon>
        <taxon>Spinacia</taxon>
    </lineage>
</organism>
<reference evidence="10" key="1">
    <citation type="journal article" date="2021" name="Nat. Commun.">
        <title>Genomic analyses provide insights into spinach domestication and the genetic basis of agronomic traits.</title>
        <authorList>
            <person name="Cai X."/>
            <person name="Sun X."/>
            <person name="Xu C."/>
            <person name="Sun H."/>
            <person name="Wang X."/>
            <person name="Ge C."/>
            <person name="Zhang Z."/>
            <person name="Wang Q."/>
            <person name="Fei Z."/>
            <person name="Jiao C."/>
            <person name="Wang Q."/>
        </authorList>
    </citation>
    <scope>NUCLEOTIDE SEQUENCE [LARGE SCALE GENOMIC DNA]</scope>
    <source>
        <strain evidence="10">cv. Varoflay</strain>
    </source>
</reference>
<dbReference type="KEGG" id="soe:110779139"/>
<dbReference type="PANTHER" id="PTHR14741:SF32">
    <property type="entry name" value="TRIMETHYLGUANOSINE SYNTHASE"/>
    <property type="match status" value="1"/>
</dbReference>
<dbReference type="Gene3D" id="2.20.70.10">
    <property type="match status" value="1"/>
</dbReference>
<dbReference type="FunFam" id="3.40.50.150:FF:000305">
    <property type="entry name" value="S-adenosyl-L-methionine-dependent methyltransferase superfamily protein"/>
    <property type="match status" value="1"/>
</dbReference>
<proteinExistence type="inferred from homology"/>
<evidence type="ECO:0000256" key="8">
    <source>
        <dbReference type="SAM" id="MobiDB-lite"/>
    </source>
</evidence>
<keyword evidence="10" id="KW-1185">Reference proteome</keyword>
<dbReference type="Gene3D" id="3.40.50.150">
    <property type="entry name" value="Vaccinia Virus protein VP39"/>
    <property type="match status" value="1"/>
</dbReference>
<accession>A0A9R0JM44</accession>
<dbReference type="InterPro" id="IPR001202">
    <property type="entry name" value="WW_dom"/>
</dbReference>
<feature type="region of interest" description="Disordered" evidence="8">
    <location>
        <begin position="542"/>
        <end position="570"/>
    </location>
</feature>
<dbReference type="PANTHER" id="PTHR14741">
    <property type="entry name" value="S-ADENOSYLMETHIONINE-DEPENDENT METHYLTRANSFERASE RELATED"/>
    <property type="match status" value="1"/>
</dbReference>
<reference evidence="11" key="2">
    <citation type="submission" date="2025-08" db="UniProtKB">
        <authorList>
            <consortium name="RefSeq"/>
        </authorList>
    </citation>
    <scope>IDENTIFICATION</scope>
    <source>
        <tissue evidence="11">Leaf</tissue>
    </source>
</reference>
<evidence type="ECO:0000256" key="3">
    <source>
        <dbReference type="ARBA" id="ARBA00047418"/>
    </source>
</evidence>
<evidence type="ECO:0000313" key="11">
    <source>
        <dbReference type="RefSeq" id="XP_021839363.1"/>
    </source>
</evidence>
<dbReference type="InterPro" id="IPR019012">
    <property type="entry name" value="RNA_cap_Gua-N2-MeTrfase"/>
</dbReference>
<evidence type="ECO:0000256" key="6">
    <source>
        <dbReference type="ARBA" id="ARBA00049075"/>
    </source>
</evidence>
<dbReference type="PROSITE" id="PS01159">
    <property type="entry name" value="WW_DOMAIN_1"/>
    <property type="match status" value="1"/>
</dbReference>
<evidence type="ECO:0000256" key="2">
    <source>
        <dbReference type="ARBA" id="ARBA00025783"/>
    </source>
</evidence>
<dbReference type="OrthoDB" id="194443at2759"/>
<dbReference type="Proteomes" id="UP000813463">
    <property type="component" value="Chromosome 3"/>
</dbReference>
<dbReference type="CDD" id="cd00201">
    <property type="entry name" value="WW"/>
    <property type="match status" value="1"/>
</dbReference>
<dbReference type="PROSITE" id="PS50020">
    <property type="entry name" value="WW_DOMAIN_2"/>
    <property type="match status" value="1"/>
</dbReference>
<gene>
    <name evidence="11" type="primary">LOC110779139</name>
</gene>
<dbReference type="GeneID" id="110779139"/>
<comment type="similarity">
    <text evidence="2">Belongs to the methyltransferase superfamily. Trimethylguanosine synthase family.</text>
</comment>
<dbReference type="Pfam" id="PF09445">
    <property type="entry name" value="Methyltransf_15"/>
    <property type="match status" value="1"/>
</dbReference>
<feature type="compositionally biased region" description="Basic residues" evidence="8">
    <location>
        <begin position="555"/>
        <end position="567"/>
    </location>
</feature>
<evidence type="ECO:0000313" key="10">
    <source>
        <dbReference type="Proteomes" id="UP000813463"/>
    </source>
</evidence>
<name>A0A9R0JM44_SPIOL</name>
<evidence type="ECO:0000256" key="4">
    <source>
        <dbReference type="ARBA" id="ARBA00048740"/>
    </source>
</evidence>
<feature type="domain" description="WW" evidence="9">
    <location>
        <begin position="321"/>
        <end position="355"/>
    </location>
</feature>
<evidence type="ECO:0000256" key="1">
    <source>
        <dbReference type="ARBA" id="ARBA00018517"/>
    </source>
</evidence>
<protein>
    <recommendedName>
        <fullName evidence="1">Trimethylguanosine synthase</fullName>
    </recommendedName>
    <alternativeName>
        <fullName evidence="7">Cap-specific guanine-N(2) methyltransferase</fullName>
    </alternativeName>
</protein>
<dbReference type="GO" id="GO:0005634">
    <property type="term" value="C:nucleus"/>
    <property type="evidence" value="ECO:0000318"/>
    <property type="project" value="GO_Central"/>
</dbReference>